<accession>A0AAD7QWD5</accession>
<evidence type="ECO:0000313" key="16">
    <source>
        <dbReference type="Proteomes" id="UP001217417"/>
    </source>
</evidence>
<organism evidence="15 16">
    <name type="scientific">Lipomyces tetrasporus</name>
    <dbReference type="NCBI Taxonomy" id="54092"/>
    <lineage>
        <taxon>Eukaryota</taxon>
        <taxon>Fungi</taxon>
        <taxon>Dikarya</taxon>
        <taxon>Ascomycota</taxon>
        <taxon>Saccharomycotina</taxon>
        <taxon>Lipomycetes</taxon>
        <taxon>Lipomycetales</taxon>
        <taxon>Lipomycetaceae</taxon>
        <taxon>Lipomyces</taxon>
    </lineage>
</organism>
<keyword evidence="6" id="KW-0067">ATP-binding</keyword>
<feature type="coiled-coil region" evidence="13">
    <location>
        <begin position="262"/>
        <end position="289"/>
    </location>
</feature>
<evidence type="ECO:0000313" key="15">
    <source>
        <dbReference type="EMBL" id="KAJ8102126.1"/>
    </source>
</evidence>
<dbReference type="SMART" id="SM00978">
    <property type="entry name" value="Tim44"/>
    <property type="match status" value="1"/>
</dbReference>
<dbReference type="GO" id="GO:0030150">
    <property type="term" value="P:protein import into mitochondrial matrix"/>
    <property type="evidence" value="ECO:0007669"/>
    <property type="project" value="TreeGrafter"/>
</dbReference>
<keyword evidence="10" id="KW-0496">Mitochondrion</keyword>
<evidence type="ECO:0000256" key="9">
    <source>
        <dbReference type="ARBA" id="ARBA00023010"/>
    </source>
</evidence>
<evidence type="ECO:0000256" key="7">
    <source>
        <dbReference type="ARBA" id="ARBA00022927"/>
    </source>
</evidence>
<keyword evidence="9" id="KW-0811">Translocation</keyword>
<dbReference type="GO" id="GO:0005524">
    <property type="term" value="F:ATP binding"/>
    <property type="evidence" value="ECO:0007669"/>
    <property type="project" value="UniProtKB-KW"/>
</dbReference>
<keyword evidence="4" id="KW-0547">Nucleotide-binding</keyword>
<dbReference type="RefSeq" id="XP_056045576.1">
    <property type="nucleotide sequence ID" value="XM_056187086.1"/>
</dbReference>
<proteinExistence type="inferred from homology"/>
<evidence type="ECO:0000256" key="4">
    <source>
        <dbReference type="ARBA" id="ARBA00022741"/>
    </source>
</evidence>
<dbReference type="PANTHER" id="PTHR10721">
    <property type="entry name" value="MITOCHONDRIAL IMPORT INNER MEMBRANE TRANSLOCASE SUBUNIT TIM44"/>
    <property type="match status" value="1"/>
</dbReference>
<name>A0AAD7QWD5_9ASCO</name>
<keyword evidence="8" id="KW-0809">Transit peptide</keyword>
<keyword evidence="7" id="KW-0653">Protein transport</keyword>
<evidence type="ECO:0000256" key="6">
    <source>
        <dbReference type="ARBA" id="ARBA00022840"/>
    </source>
</evidence>
<reference evidence="15" key="1">
    <citation type="submission" date="2023-03" db="EMBL/GenBank/DDBJ databases">
        <title>Near-Complete genome sequence of Lipomyces tetrasporous NRRL Y-64009, an oleaginous yeast capable of growing on lignocellulosic hydrolysates.</title>
        <authorList>
            <consortium name="Lawrence Berkeley National Laboratory"/>
            <person name="Jagtap S.S."/>
            <person name="Liu J.-J."/>
            <person name="Walukiewicz H.E."/>
            <person name="Pangilinan J."/>
            <person name="Lipzen A."/>
            <person name="Ahrendt S."/>
            <person name="Koriabine M."/>
            <person name="Cobaugh K."/>
            <person name="Salamov A."/>
            <person name="Yoshinaga Y."/>
            <person name="Ng V."/>
            <person name="Daum C."/>
            <person name="Grigoriev I.V."/>
            <person name="Slininger P.J."/>
            <person name="Dien B.S."/>
            <person name="Jin Y.-S."/>
            <person name="Rao C.V."/>
        </authorList>
    </citation>
    <scope>NUCLEOTIDE SEQUENCE</scope>
    <source>
        <strain evidence="15">NRRL Y-64009</strain>
    </source>
</reference>
<evidence type="ECO:0000259" key="14">
    <source>
        <dbReference type="SMART" id="SM00978"/>
    </source>
</evidence>
<dbReference type="GeneID" id="80882252"/>
<evidence type="ECO:0000256" key="10">
    <source>
        <dbReference type="ARBA" id="ARBA00023128"/>
    </source>
</evidence>
<comment type="subcellular location">
    <subcellularLocation>
        <location evidence="1">Mitochondrion inner membrane</location>
        <topology evidence="1">Peripheral membrane protein</topology>
    </subcellularLocation>
</comment>
<evidence type="ECO:0000256" key="2">
    <source>
        <dbReference type="ARBA" id="ARBA00009597"/>
    </source>
</evidence>
<dbReference type="GO" id="GO:0051087">
    <property type="term" value="F:protein-folding chaperone binding"/>
    <property type="evidence" value="ECO:0007669"/>
    <property type="project" value="TreeGrafter"/>
</dbReference>
<comment type="similarity">
    <text evidence="2">Belongs to the Tim44 family.</text>
</comment>
<dbReference type="EMBL" id="JARPMG010000003">
    <property type="protein sequence ID" value="KAJ8102126.1"/>
    <property type="molecule type" value="Genomic_DNA"/>
</dbReference>
<dbReference type="InterPro" id="IPR039544">
    <property type="entry name" value="Tim44-like"/>
</dbReference>
<dbReference type="InterPro" id="IPR007379">
    <property type="entry name" value="Tim44-like_dom"/>
</dbReference>
<evidence type="ECO:0000256" key="1">
    <source>
        <dbReference type="ARBA" id="ARBA00004637"/>
    </source>
</evidence>
<gene>
    <name evidence="15" type="ORF">POJ06DRAFT_248834</name>
</gene>
<evidence type="ECO:0000256" key="12">
    <source>
        <dbReference type="ARBA" id="ARBA00074309"/>
    </source>
</evidence>
<sequence length="524" mass="58038">MYRCGVVSRGADLASLRSRVAVTSGLASSRHAGKNSISSNVHLTSRNTALQALAFRYSSSSPCASGGRIGSAAVPTMTISQLRRSVFASTSFCRVLPLGAQPFGAEAGPHLRLFHTSRSAFAEEQNNPPQKSPYQVFVDTFREEWSKSKELQDNIKALQDETGKMSESEAYRKAKEAYDKARSGTSAASSKTAETIRMAGKVVGDAASTAWDSPIVKTTRQAVNTTAETVDKATAPIRETKIYKEVSEVIDDGSSRRYGGFEERELRRKRRAEREAKRLQAELKSGHIASSKSLTENPDAGMNVVVHKDAAWKESWEEFKSNSGVFQSLNSIRQRIDESDNAFISTVRGIADRIGGFFAENEFAQVTRMFKDMDPTFQMEGFLNEVREYILPEVIDAYVKGDDDALKIWLSEAPYNIWNASAKQFREAGLYSAGRVLDIRGVDIANARILSPSDVPVLVISCRAQEVHIYKSVKTGEVAAGTEDHIQQSTYAMVITRIKEEIDDPETKGWRILELVRGQTRDWT</sequence>
<feature type="domain" description="Tim44-like" evidence="14">
    <location>
        <begin position="363"/>
        <end position="517"/>
    </location>
</feature>
<keyword evidence="3" id="KW-0813">Transport</keyword>
<evidence type="ECO:0000256" key="11">
    <source>
        <dbReference type="ARBA" id="ARBA00023136"/>
    </source>
</evidence>
<dbReference type="InterPro" id="IPR032710">
    <property type="entry name" value="NTF2-like_dom_sf"/>
</dbReference>
<dbReference type="Proteomes" id="UP001217417">
    <property type="component" value="Unassembled WGS sequence"/>
</dbReference>
<keyword evidence="16" id="KW-1185">Reference proteome</keyword>
<dbReference type="AlphaFoldDB" id="A0AAD7QWD5"/>
<protein>
    <recommendedName>
        <fullName evidence="12">Mitochondrial import inner membrane translocase subunit TIM44</fullName>
    </recommendedName>
</protein>
<comment type="caution">
    <text evidence="15">The sequence shown here is derived from an EMBL/GenBank/DDBJ whole genome shotgun (WGS) entry which is preliminary data.</text>
</comment>
<keyword evidence="13" id="KW-0175">Coiled coil</keyword>
<evidence type="ECO:0000256" key="5">
    <source>
        <dbReference type="ARBA" id="ARBA00022792"/>
    </source>
</evidence>
<dbReference type="Gene3D" id="3.10.450.240">
    <property type="match status" value="1"/>
</dbReference>
<evidence type="ECO:0000256" key="3">
    <source>
        <dbReference type="ARBA" id="ARBA00022448"/>
    </source>
</evidence>
<dbReference type="SUPFAM" id="SSF54427">
    <property type="entry name" value="NTF2-like"/>
    <property type="match status" value="1"/>
</dbReference>
<dbReference type="FunFam" id="3.10.450.240:FF:000002">
    <property type="entry name" value="Mitochondrial import inner membrane translocase subunit TIM44"/>
    <property type="match status" value="1"/>
</dbReference>
<dbReference type="PANTHER" id="PTHR10721:SF1">
    <property type="entry name" value="MITOCHONDRIAL IMPORT INNER MEMBRANE TRANSLOCASE SUBUNIT TIM44"/>
    <property type="match status" value="1"/>
</dbReference>
<dbReference type="Pfam" id="PF04280">
    <property type="entry name" value="Tim44"/>
    <property type="match status" value="1"/>
</dbReference>
<keyword evidence="11" id="KW-0472">Membrane</keyword>
<evidence type="ECO:0000256" key="8">
    <source>
        <dbReference type="ARBA" id="ARBA00022946"/>
    </source>
</evidence>
<dbReference type="GO" id="GO:0005743">
    <property type="term" value="C:mitochondrial inner membrane"/>
    <property type="evidence" value="ECO:0007669"/>
    <property type="project" value="UniProtKB-SubCell"/>
</dbReference>
<keyword evidence="5" id="KW-0999">Mitochondrion inner membrane</keyword>
<evidence type="ECO:0000256" key="13">
    <source>
        <dbReference type="SAM" id="Coils"/>
    </source>
</evidence>